<name>A0A8H8RMK8_9HELO</name>
<dbReference type="AlphaFoldDB" id="A0A8H8RMK8"/>
<dbReference type="Proteomes" id="UP000443090">
    <property type="component" value="Unassembled WGS sequence"/>
</dbReference>
<sequence length="194" mass="21682">MNEALCSILCGENEWSFDTEGRSIKFNQDGTGELWCRCQFNYWIAAELEWKSIDPPKRSAQITSPPSNSTHRKPPQFLGQLTLEITLGKQIPQHARANLSQSTMLNELGLTASAFRPKCYTIVIEKGHFIEPCCIGFAPPSTTKFALRLLFDTSPYPRARSGKGRRAGRIVIFSGSIGSLWGGGRRSWMVRGEL</sequence>
<protein>
    <submittedName>
        <fullName evidence="1">Uncharacterized protein</fullName>
    </submittedName>
</protein>
<proteinExistence type="predicted"/>
<organism evidence="1 2">
    <name type="scientific">Lachnellula occidentalis</name>
    <dbReference type="NCBI Taxonomy" id="215460"/>
    <lineage>
        <taxon>Eukaryota</taxon>
        <taxon>Fungi</taxon>
        <taxon>Dikarya</taxon>
        <taxon>Ascomycota</taxon>
        <taxon>Pezizomycotina</taxon>
        <taxon>Leotiomycetes</taxon>
        <taxon>Helotiales</taxon>
        <taxon>Lachnaceae</taxon>
        <taxon>Lachnellula</taxon>
    </lineage>
</organism>
<keyword evidence="2" id="KW-1185">Reference proteome</keyword>
<reference evidence="1 2" key="1">
    <citation type="submission" date="2018-05" db="EMBL/GenBank/DDBJ databases">
        <title>Genome sequencing and assembly of the regulated plant pathogen Lachnellula willkommii and related sister species for the development of diagnostic species identification markers.</title>
        <authorList>
            <person name="Giroux E."/>
            <person name="Bilodeau G."/>
        </authorList>
    </citation>
    <scope>NUCLEOTIDE SEQUENCE [LARGE SCALE GENOMIC DNA]</scope>
    <source>
        <strain evidence="1 2">CBS 160.35</strain>
    </source>
</reference>
<accession>A0A8H8RMK8</accession>
<dbReference type="EMBL" id="QGMI01000724">
    <property type="protein sequence ID" value="TVY37292.1"/>
    <property type="molecule type" value="Genomic_DNA"/>
</dbReference>
<gene>
    <name evidence="1" type="ORF">LOCC1_G006046</name>
</gene>
<dbReference type="OrthoDB" id="2935237at2759"/>
<evidence type="ECO:0000313" key="1">
    <source>
        <dbReference type="EMBL" id="TVY37292.1"/>
    </source>
</evidence>
<evidence type="ECO:0000313" key="2">
    <source>
        <dbReference type="Proteomes" id="UP000443090"/>
    </source>
</evidence>
<comment type="caution">
    <text evidence="1">The sequence shown here is derived from an EMBL/GenBank/DDBJ whole genome shotgun (WGS) entry which is preliminary data.</text>
</comment>